<dbReference type="InterPro" id="IPR039765">
    <property type="entry name" value="Yip5/YIPF1/YIPF2"/>
</dbReference>
<keyword evidence="1" id="KW-1133">Transmembrane helix</keyword>
<dbReference type="Proteomes" id="UP000652761">
    <property type="component" value="Unassembled WGS sequence"/>
</dbReference>
<dbReference type="AlphaFoldDB" id="A0A843VFB3"/>
<dbReference type="GO" id="GO:0016192">
    <property type="term" value="P:vesicle-mediated transport"/>
    <property type="evidence" value="ECO:0007669"/>
    <property type="project" value="InterPro"/>
</dbReference>
<dbReference type="GO" id="GO:0005794">
    <property type="term" value="C:Golgi apparatus"/>
    <property type="evidence" value="ECO:0007669"/>
    <property type="project" value="InterPro"/>
</dbReference>
<sequence>MQAVVPDDKKPDVAEGGDAQPATNWSGIFSISSYSPYFNVDTDVVVDRIVSSLYPLRGDFFRKIDANPDLFKWGLLLVVPVEIFRWIIIILAGSASACFLSTNLGSHTDGNDLMVLVVSAFLLQFFVAVLIKVLFFA</sequence>
<keyword evidence="1" id="KW-0812">Transmembrane</keyword>
<proteinExistence type="predicted"/>
<dbReference type="OrthoDB" id="10256463at2759"/>
<feature type="transmembrane region" description="Helical" evidence="1">
    <location>
        <begin position="113"/>
        <end position="135"/>
    </location>
</feature>
<feature type="transmembrane region" description="Helical" evidence="1">
    <location>
        <begin position="70"/>
        <end position="93"/>
    </location>
</feature>
<name>A0A843VFB3_COLES</name>
<evidence type="ECO:0000256" key="1">
    <source>
        <dbReference type="SAM" id="Phobius"/>
    </source>
</evidence>
<gene>
    <name evidence="2" type="ORF">Taro_027984</name>
</gene>
<keyword evidence="3" id="KW-1185">Reference proteome</keyword>
<evidence type="ECO:0000313" key="3">
    <source>
        <dbReference type="Proteomes" id="UP000652761"/>
    </source>
</evidence>
<dbReference type="EMBL" id="NMUH01001781">
    <property type="protein sequence ID" value="MQL95321.1"/>
    <property type="molecule type" value="Genomic_DNA"/>
</dbReference>
<dbReference type="GO" id="GO:0031267">
    <property type="term" value="F:small GTPase binding"/>
    <property type="evidence" value="ECO:0007669"/>
    <property type="project" value="InterPro"/>
</dbReference>
<evidence type="ECO:0000313" key="2">
    <source>
        <dbReference type="EMBL" id="MQL95321.1"/>
    </source>
</evidence>
<keyword evidence="1" id="KW-0472">Membrane</keyword>
<dbReference type="PANTHER" id="PTHR12822">
    <property type="entry name" value="PROTEIN YIPF"/>
    <property type="match status" value="1"/>
</dbReference>
<reference evidence="2" key="1">
    <citation type="submission" date="2017-07" db="EMBL/GenBank/DDBJ databases">
        <title>Taro Niue Genome Assembly and Annotation.</title>
        <authorList>
            <person name="Atibalentja N."/>
            <person name="Keating K."/>
            <person name="Fields C.J."/>
        </authorList>
    </citation>
    <scope>NUCLEOTIDE SEQUENCE</scope>
    <source>
        <strain evidence="2">Niue_2</strain>
        <tissue evidence="2">Leaf</tissue>
    </source>
</reference>
<protein>
    <submittedName>
        <fullName evidence="2">Uncharacterized protein</fullName>
    </submittedName>
</protein>
<accession>A0A843VFB3</accession>
<organism evidence="2 3">
    <name type="scientific">Colocasia esculenta</name>
    <name type="common">Wild taro</name>
    <name type="synonym">Arum esculentum</name>
    <dbReference type="NCBI Taxonomy" id="4460"/>
    <lineage>
        <taxon>Eukaryota</taxon>
        <taxon>Viridiplantae</taxon>
        <taxon>Streptophyta</taxon>
        <taxon>Embryophyta</taxon>
        <taxon>Tracheophyta</taxon>
        <taxon>Spermatophyta</taxon>
        <taxon>Magnoliopsida</taxon>
        <taxon>Liliopsida</taxon>
        <taxon>Araceae</taxon>
        <taxon>Aroideae</taxon>
        <taxon>Colocasieae</taxon>
        <taxon>Colocasia</taxon>
    </lineage>
</organism>
<comment type="caution">
    <text evidence="2">The sequence shown here is derived from an EMBL/GenBank/DDBJ whole genome shotgun (WGS) entry which is preliminary data.</text>
</comment>
<dbReference type="PANTHER" id="PTHR12822:SF5">
    <property type="entry name" value="PROTEIN YIP"/>
    <property type="match status" value="1"/>
</dbReference>